<keyword evidence="7" id="KW-0520">NAD</keyword>
<evidence type="ECO:0000313" key="17">
    <source>
        <dbReference type="EMBL" id="NMT62657.1"/>
    </source>
</evidence>
<dbReference type="InterPro" id="IPR008927">
    <property type="entry name" value="6-PGluconate_DH-like_C_sf"/>
</dbReference>
<evidence type="ECO:0000313" key="18">
    <source>
        <dbReference type="Proteomes" id="UP000567186"/>
    </source>
</evidence>
<feature type="domain" description="3-hydroxyacyl-CoA dehydrogenase C-terminal" evidence="15">
    <location>
        <begin position="477"/>
        <end position="569"/>
    </location>
</feature>
<evidence type="ECO:0000259" key="15">
    <source>
        <dbReference type="Pfam" id="PF00725"/>
    </source>
</evidence>
<dbReference type="Gene3D" id="3.40.50.720">
    <property type="entry name" value="NAD(P)-binding Rossmann-like Domain"/>
    <property type="match status" value="1"/>
</dbReference>
<dbReference type="SUPFAM" id="SSF52096">
    <property type="entry name" value="ClpP/crotonase"/>
    <property type="match status" value="1"/>
</dbReference>
<dbReference type="GO" id="GO:0006635">
    <property type="term" value="P:fatty acid beta-oxidation"/>
    <property type="evidence" value="ECO:0007669"/>
    <property type="project" value="UniProtKB-UniPathway"/>
</dbReference>
<dbReference type="CDD" id="cd06558">
    <property type="entry name" value="crotonase-like"/>
    <property type="match status" value="1"/>
</dbReference>
<dbReference type="RefSeq" id="WP_135954027.1">
    <property type="nucleotide sequence ID" value="NZ_JABCKY010000001.1"/>
</dbReference>
<keyword evidence="12" id="KW-0511">Multifunctional enzyme</keyword>
<evidence type="ECO:0000259" key="16">
    <source>
        <dbReference type="Pfam" id="PF02737"/>
    </source>
</evidence>
<evidence type="ECO:0000256" key="14">
    <source>
        <dbReference type="RuleBase" id="RU003707"/>
    </source>
</evidence>
<comment type="pathway">
    <text evidence="2">Lipid metabolism; fatty acid beta-oxidation.</text>
</comment>
<evidence type="ECO:0000256" key="7">
    <source>
        <dbReference type="ARBA" id="ARBA00023027"/>
    </source>
</evidence>
<dbReference type="PANTHER" id="PTHR23309">
    <property type="entry name" value="3-HYDROXYACYL-COA DEHYROGENASE"/>
    <property type="match status" value="1"/>
</dbReference>
<protein>
    <submittedName>
        <fullName evidence="17">3-hydroxyacyl-CoA dehydrogenase</fullName>
    </submittedName>
</protein>
<gene>
    <name evidence="17" type="ORF">HIU99_03505</name>
</gene>
<evidence type="ECO:0000256" key="2">
    <source>
        <dbReference type="ARBA" id="ARBA00005005"/>
    </source>
</evidence>
<comment type="caution">
    <text evidence="17">The sequence shown here is derived from an EMBL/GenBank/DDBJ whole genome shotgun (WGS) entry which is preliminary data.</text>
</comment>
<dbReference type="InterPro" id="IPR029045">
    <property type="entry name" value="ClpP/crotonase-like_dom_sf"/>
</dbReference>
<dbReference type="GO" id="GO:0070403">
    <property type="term" value="F:NAD+ binding"/>
    <property type="evidence" value="ECO:0007669"/>
    <property type="project" value="InterPro"/>
</dbReference>
<evidence type="ECO:0000256" key="4">
    <source>
        <dbReference type="ARBA" id="ARBA00022832"/>
    </source>
</evidence>
<dbReference type="AlphaFoldDB" id="A0A7Y0RAV8"/>
<keyword evidence="6" id="KW-0560">Oxidoreductase</keyword>
<comment type="subcellular location">
    <subcellularLocation>
        <location evidence="1">Peroxisome</location>
    </subcellularLocation>
</comment>
<keyword evidence="10" id="KW-0413">Isomerase</keyword>
<dbReference type="FunFam" id="1.10.1040.50:FF:000006">
    <property type="entry name" value="Peroxisomal bifunctional enzyme"/>
    <property type="match status" value="1"/>
</dbReference>
<keyword evidence="8" id="KW-0443">Lipid metabolism</keyword>
<evidence type="ECO:0000256" key="11">
    <source>
        <dbReference type="ARBA" id="ARBA00023239"/>
    </source>
</evidence>
<dbReference type="InterPro" id="IPR001753">
    <property type="entry name" value="Enoyl-CoA_hydra/iso"/>
</dbReference>
<dbReference type="OrthoDB" id="5389341at2"/>
<dbReference type="GO" id="GO:0016853">
    <property type="term" value="F:isomerase activity"/>
    <property type="evidence" value="ECO:0007669"/>
    <property type="project" value="UniProtKB-KW"/>
</dbReference>
<feature type="domain" description="3-hydroxyacyl-CoA dehydrogenase NAD binding" evidence="16">
    <location>
        <begin position="297"/>
        <end position="472"/>
    </location>
</feature>
<accession>A0A7Y0RAV8</accession>
<dbReference type="SUPFAM" id="SSF48179">
    <property type="entry name" value="6-phosphogluconate dehydrogenase C-terminal domain-like"/>
    <property type="match status" value="2"/>
</dbReference>
<reference evidence="17 18" key="1">
    <citation type="submission" date="2020-04" db="EMBL/GenBank/DDBJ databases">
        <title>Marinobacter oceani sp. nov., isolated from marine solar saltern.</title>
        <authorList>
            <person name="Chen X.-Y."/>
        </authorList>
    </citation>
    <scope>NUCLEOTIDE SEQUENCE [LARGE SCALE GENOMIC DNA]</scope>
    <source>
        <strain evidence="17 18">W62</strain>
    </source>
</reference>
<evidence type="ECO:0000256" key="3">
    <source>
        <dbReference type="ARBA" id="ARBA00008750"/>
    </source>
</evidence>
<organism evidence="17 18">
    <name type="scientific">Marinobacter orientalis</name>
    <dbReference type="NCBI Taxonomy" id="1928859"/>
    <lineage>
        <taxon>Bacteria</taxon>
        <taxon>Pseudomonadati</taxon>
        <taxon>Pseudomonadota</taxon>
        <taxon>Gammaproteobacteria</taxon>
        <taxon>Pseudomonadales</taxon>
        <taxon>Marinobacteraceae</taxon>
        <taxon>Marinobacter</taxon>
    </lineage>
</organism>
<keyword evidence="18" id="KW-1185">Reference proteome</keyword>
<dbReference type="FunFam" id="3.40.50.720:FF:000009">
    <property type="entry name" value="Fatty oxidation complex, alpha subunit"/>
    <property type="match status" value="1"/>
</dbReference>
<evidence type="ECO:0000256" key="13">
    <source>
        <dbReference type="ARBA" id="ARBA00049556"/>
    </source>
</evidence>
<keyword evidence="5" id="KW-0442">Lipid degradation</keyword>
<dbReference type="InterPro" id="IPR036291">
    <property type="entry name" value="NAD(P)-bd_dom_sf"/>
</dbReference>
<feature type="domain" description="3-hydroxyacyl-CoA dehydrogenase C-terminal" evidence="15">
    <location>
        <begin position="605"/>
        <end position="688"/>
    </location>
</feature>
<dbReference type="PROSITE" id="PS00166">
    <property type="entry name" value="ENOYL_COA_HYDRATASE"/>
    <property type="match status" value="1"/>
</dbReference>
<dbReference type="Pfam" id="PF02737">
    <property type="entry name" value="3HCDH_N"/>
    <property type="match status" value="1"/>
</dbReference>
<evidence type="ECO:0000256" key="9">
    <source>
        <dbReference type="ARBA" id="ARBA00023140"/>
    </source>
</evidence>
<dbReference type="Proteomes" id="UP000567186">
    <property type="component" value="Unassembled WGS sequence"/>
</dbReference>
<evidence type="ECO:0000256" key="5">
    <source>
        <dbReference type="ARBA" id="ARBA00022963"/>
    </source>
</evidence>
<dbReference type="UniPathway" id="UPA00659"/>
<dbReference type="SUPFAM" id="SSF51735">
    <property type="entry name" value="NAD(P)-binding Rossmann-fold domains"/>
    <property type="match status" value="1"/>
</dbReference>
<dbReference type="EMBL" id="JABCKY010000001">
    <property type="protein sequence ID" value="NMT62657.1"/>
    <property type="molecule type" value="Genomic_DNA"/>
</dbReference>
<dbReference type="InterPro" id="IPR006176">
    <property type="entry name" value="3-OHacyl-CoA_DH_NAD-bd"/>
</dbReference>
<comment type="catalytic activity">
    <reaction evidence="13">
        <text>a (3S)-3-hydroxyacyl-CoA + NAD(+) = a 3-oxoacyl-CoA + NADH + H(+)</text>
        <dbReference type="Rhea" id="RHEA:22432"/>
        <dbReference type="ChEBI" id="CHEBI:15378"/>
        <dbReference type="ChEBI" id="CHEBI:57318"/>
        <dbReference type="ChEBI" id="CHEBI:57540"/>
        <dbReference type="ChEBI" id="CHEBI:57945"/>
        <dbReference type="ChEBI" id="CHEBI:90726"/>
        <dbReference type="EC" id="1.1.1.35"/>
    </reaction>
</comment>
<dbReference type="Gene3D" id="1.10.1040.50">
    <property type="match status" value="1"/>
</dbReference>
<dbReference type="InterPro" id="IPR006108">
    <property type="entry name" value="3HC_DH_C"/>
</dbReference>
<evidence type="ECO:0000256" key="1">
    <source>
        <dbReference type="ARBA" id="ARBA00004275"/>
    </source>
</evidence>
<evidence type="ECO:0000256" key="6">
    <source>
        <dbReference type="ARBA" id="ARBA00023002"/>
    </source>
</evidence>
<dbReference type="Gene3D" id="3.90.226.10">
    <property type="entry name" value="2-enoyl-CoA Hydratase, Chain A, domain 1"/>
    <property type="match status" value="1"/>
</dbReference>
<comment type="similarity">
    <text evidence="3">In the N-terminal section; belongs to the enoyl-CoA hydratase/isomerase family.</text>
</comment>
<dbReference type="Pfam" id="PF00378">
    <property type="entry name" value="ECH_1"/>
    <property type="match status" value="1"/>
</dbReference>
<dbReference type="InterPro" id="IPR018376">
    <property type="entry name" value="Enoyl-CoA_hyd/isom_CS"/>
</dbReference>
<keyword evidence="9" id="KW-0576">Peroxisome</keyword>
<evidence type="ECO:0000256" key="12">
    <source>
        <dbReference type="ARBA" id="ARBA00023268"/>
    </source>
</evidence>
<keyword evidence="4" id="KW-0276">Fatty acid metabolism</keyword>
<dbReference type="PANTHER" id="PTHR23309:SF51">
    <property type="entry name" value="3-HYDROXYACYL-COA DEHYDROGENASE-RELATED"/>
    <property type="match status" value="1"/>
</dbReference>
<dbReference type="GO" id="GO:0003857">
    <property type="term" value="F:(3S)-3-hydroxyacyl-CoA dehydrogenase (NAD+) activity"/>
    <property type="evidence" value="ECO:0007669"/>
    <property type="project" value="UniProtKB-EC"/>
</dbReference>
<comment type="similarity">
    <text evidence="14">Belongs to the enoyl-CoA hydratase/isomerase family.</text>
</comment>
<name>A0A7Y0RAV8_9GAMM</name>
<evidence type="ECO:0000256" key="8">
    <source>
        <dbReference type="ARBA" id="ARBA00023098"/>
    </source>
</evidence>
<proteinExistence type="inferred from homology"/>
<evidence type="ECO:0000256" key="10">
    <source>
        <dbReference type="ARBA" id="ARBA00023235"/>
    </source>
</evidence>
<keyword evidence="11" id="KW-0456">Lyase</keyword>
<dbReference type="Pfam" id="PF00725">
    <property type="entry name" value="3HCDH"/>
    <property type="match status" value="2"/>
</dbReference>
<dbReference type="GO" id="GO:0004300">
    <property type="term" value="F:enoyl-CoA hydratase activity"/>
    <property type="evidence" value="ECO:0007669"/>
    <property type="project" value="UniProtKB-ARBA"/>
</dbReference>
<sequence length="698" mass="75855">MSTAHYDLNGSIAVIRLDNPPVNGLGFALRKGIVNGIRKAEADDAVRAVVLIGSDRAFSGGADISEFGTGKATAEPNLNTVVNYVETSRKPVVAAISGACMGGGLELALSCHYRIVKPDAQIALPEVKLGLLPGAGGTQRLPRVIGAEHALNMIVSGSVVPAKQFQGSALFDEIIDGELLDAAIAYANKVVNENRPLKKVRDLKVKHANPEGFFMFAHNTVGAMTKNYPAPLKCVNAVEAAVTRPFDKGMEVEREAFVHLMHTPESRALRHAFFSERLTSKIADVPSDTPVRDIRSVGVIGGGTMGTGISINFLNAGIPVTLVEMKQEGLDRGVAAIRKVYEGRVKKGRMSEDDANAKMALLTPSLSYDDLGNADLVIEAVFEEMGVKQSVFEKLDEVCKQGAILASNTSTLDLNRIASFTKRPQDVIGLHFFSPANIMKLLEVVRGEKTSRDVLATAMKLARTIRKTAVVSGVCDGFIGNRMINQYQREALLMLEEGASVQQIDRAIEKFGFAMGPLRMADLAGGDIGWAIRKRQYEENPDMVKMVVADRLCEMGRYGQKTGAGFYRYEPGNRNALPDPEVDRVVDEVRAELGITPRRISNQEIVERCVYALVNEGAQILDEGIAQRASDIDMVYLTGYGFPVFRGGPMHYAEEVGLLNVVRAMQAFTEDRHTQPGFWEPAALLARRAEEGGGFDDK</sequence>